<name>A0A0K2CZZ4_9CAUD</name>
<dbReference type="Pfam" id="PF00216">
    <property type="entry name" value="Bac_DNA_binding"/>
    <property type="match status" value="1"/>
</dbReference>
<dbReference type="KEGG" id="vg:26633254"/>
<organism evidence="2 3">
    <name type="scientific">Bacillus phage TsarBomba</name>
    <dbReference type="NCBI Taxonomy" id="1690456"/>
    <lineage>
        <taxon>Viruses</taxon>
        <taxon>Duplodnaviria</taxon>
        <taxon>Heunggongvirae</taxon>
        <taxon>Uroviricota</taxon>
        <taxon>Caudoviricetes</taxon>
        <taxon>Herelleviridae</taxon>
        <taxon>Bastillevirinae</taxon>
        <taxon>Tsarbombavirus</taxon>
        <taxon>Tsarbombavirus tsarbomba</taxon>
    </lineage>
</organism>
<dbReference type="OrthoDB" id="19572at10239"/>
<proteinExistence type="inferred from homology"/>
<reference evidence="2 3" key="1">
    <citation type="journal article" date="2015" name="Genome Announc.">
        <title>Complete Genome Sequence of Bacillus cereus Group Phage TsarBomba.</title>
        <authorList>
            <person name="Erill I."/>
            <person name="Caruso S.M."/>
        </authorList>
    </citation>
    <scope>NUCLEOTIDE SEQUENCE [LARGE SCALE GENOMIC DNA]</scope>
</reference>
<dbReference type="RefSeq" id="YP_009206949.1">
    <property type="nucleotide sequence ID" value="NC_028890.1"/>
</dbReference>
<evidence type="ECO:0000256" key="1">
    <source>
        <dbReference type="RuleBase" id="RU003939"/>
    </source>
</evidence>
<dbReference type="Proteomes" id="UP000204602">
    <property type="component" value="Segment"/>
</dbReference>
<dbReference type="GO" id="GO:0030527">
    <property type="term" value="F:structural constituent of chromatin"/>
    <property type="evidence" value="ECO:0007669"/>
    <property type="project" value="InterPro"/>
</dbReference>
<accession>A0A0K2CZZ4</accession>
<dbReference type="Gene3D" id="4.10.520.10">
    <property type="entry name" value="IHF-like DNA-binding proteins"/>
    <property type="match status" value="1"/>
</dbReference>
<gene>
    <name evidence="2" type="ORF">TSARBOMBA_134</name>
</gene>
<sequence length="98" mass="11570">MAVNRNELARRIAHRGNYDIGIAQEFLKHYEDVIVEALENGEEIKQGKLWKLLLQEVPFKKAYNGFSKEYFDRPAKRVPKFKPLSRLESIELPVKKRE</sequence>
<dbReference type="SMART" id="SM00411">
    <property type="entry name" value="BHL"/>
    <property type="match status" value="1"/>
</dbReference>
<dbReference type="GO" id="GO:0003677">
    <property type="term" value="F:DNA binding"/>
    <property type="evidence" value="ECO:0007669"/>
    <property type="project" value="InterPro"/>
</dbReference>
<dbReference type="InterPro" id="IPR000119">
    <property type="entry name" value="Hist_DNA-bd"/>
</dbReference>
<dbReference type="InterPro" id="IPR010992">
    <property type="entry name" value="IHF-like_DNA-bd_dom_sf"/>
</dbReference>
<evidence type="ECO:0000313" key="2">
    <source>
        <dbReference type="EMBL" id="ALA13043.1"/>
    </source>
</evidence>
<dbReference type="GeneID" id="26633254"/>
<dbReference type="EMBL" id="KT224359">
    <property type="protein sequence ID" value="ALA13043.1"/>
    <property type="molecule type" value="Genomic_DNA"/>
</dbReference>
<keyword evidence="3" id="KW-1185">Reference proteome</keyword>
<evidence type="ECO:0000313" key="3">
    <source>
        <dbReference type="Proteomes" id="UP000204602"/>
    </source>
</evidence>
<protein>
    <submittedName>
        <fullName evidence="2">DNA binding protein</fullName>
    </submittedName>
</protein>
<dbReference type="SUPFAM" id="SSF47729">
    <property type="entry name" value="IHF-like DNA-binding proteins"/>
    <property type="match status" value="1"/>
</dbReference>
<comment type="similarity">
    <text evidence="1">Belongs to the bacterial histone-like protein family.</text>
</comment>